<dbReference type="PANTHER" id="PTHR30055:SF226">
    <property type="entry name" value="HTH-TYPE TRANSCRIPTIONAL REGULATOR PKSA"/>
    <property type="match status" value="1"/>
</dbReference>
<dbReference type="InterPro" id="IPR023772">
    <property type="entry name" value="DNA-bd_HTH_TetR-type_CS"/>
</dbReference>
<dbReference type="AlphaFoldDB" id="A0AAN0RKV0"/>
<dbReference type="RefSeq" id="WP_044050679.1">
    <property type="nucleotide sequence ID" value="NZ_CP003984.1"/>
</dbReference>
<organism evidence="4 5">
    <name type="scientific">Planktomarina temperata RCA23</name>
    <dbReference type="NCBI Taxonomy" id="666509"/>
    <lineage>
        <taxon>Bacteria</taxon>
        <taxon>Pseudomonadati</taxon>
        <taxon>Pseudomonadota</taxon>
        <taxon>Alphaproteobacteria</taxon>
        <taxon>Rhodobacterales</taxon>
        <taxon>Paracoccaceae</taxon>
        <taxon>Planktomarina</taxon>
    </lineage>
</organism>
<dbReference type="Pfam" id="PF17932">
    <property type="entry name" value="TetR_C_24"/>
    <property type="match status" value="1"/>
</dbReference>
<dbReference type="SUPFAM" id="SSF48498">
    <property type="entry name" value="Tetracyclin repressor-like, C-terminal domain"/>
    <property type="match status" value="1"/>
</dbReference>
<protein>
    <submittedName>
        <fullName evidence="4">HTH-type transcriptional regulator, TetR family</fullName>
    </submittedName>
</protein>
<dbReference type="InterPro" id="IPR036271">
    <property type="entry name" value="Tet_transcr_reg_TetR-rel_C_sf"/>
</dbReference>
<dbReference type="SUPFAM" id="SSF46689">
    <property type="entry name" value="Homeodomain-like"/>
    <property type="match status" value="1"/>
</dbReference>
<dbReference type="PANTHER" id="PTHR30055">
    <property type="entry name" value="HTH-TYPE TRANSCRIPTIONAL REGULATOR RUTR"/>
    <property type="match status" value="1"/>
</dbReference>
<feature type="domain" description="HTH tetR-type" evidence="3">
    <location>
        <begin position="6"/>
        <end position="66"/>
    </location>
</feature>
<dbReference type="Pfam" id="PF00440">
    <property type="entry name" value="TetR_N"/>
    <property type="match status" value="1"/>
</dbReference>
<dbReference type="PROSITE" id="PS01081">
    <property type="entry name" value="HTH_TETR_1"/>
    <property type="match status" value="1"/>
</dbReference>
<evidence type="ECO:0000259" key="3">
    <source>
        <dbReference type="PROSITE" id="PS50977"/>
    </source>
</evidence>
<dbReference type="PRINTS" id="PR00455">
    <property type="entry name" value="HTHTETR"/>
</dbReference>
<evidence type="ECO:0000256" key="1">
    <source>
        <dbReference type="ARBA" id="ARBA00023125"/>
    </source>
</evidence>
<dbReference type="PROSITE" id="PS50977">
    <property type="entry name" value="HTH_TETR_2"/>
    <property type="match status" value="1"/>
</dbReference>
<dbReference type="Proteomes" id="UP000028680">
    <property type="component" value="Chromosome"/>
</dbReference>
<sequence length="202" mass="22162">MMLDSTSVKGRILDAAAQAFATHGVDQTSIDDIARDLGATKGKIYHHFGSKSELVCAIRKHSVQLTLERVRPQFDAPLSPPEKFHAMAKAHVIAMISELAYHRVVVEEMRGSKTGGATPAERALRLEIAALQSEYEGFFRSTLATGIASGHFRDQDISIAVRSFLMMLHAPIYWYQPRDAENIATIAEQLANMALGAVAMPQ</sequence>
<proteinExistence type="predicted"/>
<name>A0AAN0RKV0_9RHOB</name>
<accession>A0AAN0RKV0</accession>
<dbReference type="EMBL" id="CP003984">
    <property type="protein sequence ID" value="AII88078.1"/>
    <property type="molecule type" value="Genomic_DNA"/>
</dbReference>
<keyword evidence="5" id="KW-1185">Reference proteome</keyword>
<dbReference type="GeneID" id="93368327"/>
<dbReference type="InterPro" id="IPR050109">
    <property type="entry name" value="HTH-type_TetR-like_transc_reg"/>
</dbReference>
<evidence type="ECO:0000256" key="2">
    <source>
        <dbReference type="PROSITE-ProRule" id="PRU00335"/>
    </source>
</evidence>
<evidence type="ECO:0000313" key="4">
    <source>
        <dbReference type="EMBL" id="AII88078.1"/>
    </source>
</evidence>
<dbReference type="Gene3D" id="1.10.10.60">
    <property type="entry name" value="Homeodomain-like"/>
    <property type="match status" value="1"/>
</dbReference>
<dbReference type="InterPro" id="IPR041490">
    <property type="entry name" value="KstR2_TetR_C"/>
</dbReference>
<reference evidence="4 5" key="1">
    <citation type="journal article" date="2014" name="ISME J.">
        <title>Adaptation of an abundant Roseobacter RCA organism to pelagic systems revealed by genomic and transcriptomic analyses.</title>
        <authorList>
            <person name="Voget S."/>
            <person name="Wemheuer B."/>
            <person name="Brinkhoff T."/>
            <person name="Vollmers J."/>
            <person name="Dietrich S."/>
            <person name="Giebel H.A."/>
            <person name="Beardsley C."/>
            <person name="Sardemann C."/>
            <person name="Bakenhus I."/>
            <person name="Billerbeck S."/>
            <person name="Daniel R."/>
            <person name="Simon M."/>
        </authorList>
    </citation>
    <scope>NUCLEOTIDE SEQUENCE [LARGE SCALE GENOMIC DNA]</scope>
    <source>
        <strain evidence="4 5">RCA23</strain>
    </source>
</reference>
<dbReference type="Gene3D" id="1.10.357.10">
    <property type="entry name" value="Tetracycline Repressor, domain 2"/>
    <property type="match status" value="1"/>
</dbReference>
<dbReference type="InterPro" id="IPR009057">
    <property type="entry name" value="Homeodomain-like_sf"/>
</dbReference>
<dbReference type="GO" id="GO:0000976">
    <property type="term" value="F:transcription cis-regulatory region binding"/>
    <property type="evidence" value="ECO:0007669"/>
    <property type="project" value="TreeGrafter"/>
</dbReference>
<dbReference type="GO" id="GO:0003700">
    <property type="term" value="F:DNA-binding transcription factor activity"/>
    <property type="evidence" value="ECO:0007669"/>
    <property type="project" value="TreeGrafter"/>
</dbReference>
<evidence type="ECO:0000313" key="5">
    <source>
        <dbReference type="Proteomes" id="UP000028680"/>
    </source>
</evidence>
<dbReference type="KEGG" id="ptp:RCA23_c25600"/>
<dbReference type="InterPro" id="IPR001647">
    <property type="entry name" value="HTH_TetR"/>
</dbReference>
<gene>
    <name evidence="4" type="ORF">RCA23_c25600</name>
</gene>
<keyword evidence="1 2" id="KW-0238">DNA-binding</keyword>
<feature type="DNA-binding region" description="H-T-H motif" evidence="2">
    <location>
        <begin position="29"/>
        <end position="48"/>
    </location>
</feature>